<keyword evidence="3" id="KW-0963">Cytoplasm</keyword>
<evidence type="ECO:0000313" key="6">
    <source>
        <dbReference type="EMBL" id="VFQ66354.1"/>
    </source>
</evidence>
<organism evidence="6 7">
    <name type="scientific">Cuscuta campestris</name>
    <dbReference type="NCBI Taxonomy" id="132261"/>
    <lineage>
        <taxon>Eukaryota</taxon>
        <taxon>Viridiplantae</taxon>
        <taxon>Streptophyta</taxon>
        <taxon>Embryophyta</taxon>
        <taxon>Tracheophyta</taxon>
        <taxon>Spermatophyta</taxon>
        <taxon>Magnoliopsida</taxon>
        <taxon>eudicotyledons</taxon>
        <taxon>Gunneridae</taxon>
        <taxon>Pentapetalae</taxon>
        <taxon>asterids</taxon>
        <taxon>lamiids</taxon>
        <taxon>Solanales</taxon>
        <taxon>Convolvulaceae</taxon>
        <taxon>Cuscuteae</taxon>
        <taxon>Cuscuta</taxon>
        <taxon>Cuscuta subgen. Grammica</taxon>
        <taxon>Cuscuta sect. Cleistogrammica</taxon>
    </lineage>
</organism>
<feature type="region of interest" description="Disordered" evidence="5">
    <location>
        <begin position="272"/>
        <end position="300"/>
    </location>
</feature>
<dbReference type="GO" id="GO:0005737">
    <property type="term" value="C:cytoplasm"/>
    <property type="evidence" value="ECO:0007669"/>
    <property type="project" value="UniProtKB-SubCell"/>
</dbReference>
<feature type="region of interest" description="Disordered" evidence="5">
    <location>
        <begin position="1"/>
        <end position="128"/>
    </location>
</feature>
<feature type="compositionally biased region" description="Basic and acidic residues" evidence="5">
    <location>
        <begin position="1"/>
        <end position="11"/>
    </location>
</feature>
<feature type="compositionally biased region" description="Acidic residues" evidence="5">
    <location>
        <begin position="65"/>
        <end position="80"/>
    </location>
</feature>
<feature type="compositionally biased region" description="Basic residues" evidence="5">
    <location>
        <begin position="290"/>
        <end position="300"/>
    </location>
</feature>
<dbReference type="Proteomes" id="UP000595140">
    <property type="component" value="Unassembled WGS sequence"/>
</dbReference>
<sequence>MQREREVRDEASSSNAFGGLGEKISSIFGRSGSFGSFFGSKRPVPKEARPDDLPRASKPTGPVIEELDTNDHDDEEEDEVEKCGDNKHQRSRSGDWTNRNPLVEHPEDQADDHNKANSMRKNSSFGSIEGTRSVSYTRVTYGGINGAYLTASTSRLTGSDGRVWEETRHADTTTGEATHRISRGIHDKGHTVTRKLKSDGKVDAMETLHNLEKDDLVGFEQDWKVNAGKHMPRWNDGLDFHPERALKYDANNNRGAPISSFLTKWDSPFRDGLGGPRPDLDVTAHPSGGRPKKVVRINIE</sequence>
<evidence type="ECO:0000256" key="2">
    <source>
        <dbReference type="ARBA" id="ARBA00008332"/>
    </source>
</evidence>
<proteinExistence type="inferred from homology"/>
<dbReference type="EMBL" id="OOIL02000547">
    <property type="protein sequence ID" value="VFQ66354.1"/>
    <property type="molecule type" value="Genomic_DNA"/>
</dbReference>
<dbReference type="AlphaFoldDB" id="A0A484KQY6"/>
<dbReference type="OrthoDB" id="8707547at2759"/>
<protein>
    <submittedName>
        <fullName evidence="6">Uncharacterized protein</fullName>
    </submittedName>
</protein>
<dbReference type="Pfam" id="PF10248">
    <property type="entry name" value="Mlf1IP"/>
    <property type="match status" value="1"/>
</dbReference>
<evidence type="ECO:0000256" key="4">
    <source>
        <dbReference type="ARBA" id="ARBA00022553"/>
    </source>
</evidence>
<evidence type="ECO:0000256" key="1">
    <source>
        <dbReference type="ARBA" id="ARBA00004496"/>
    </source>
</evidence>
<gene>
    <name evidence="6" type="ORF">CCAM_LOCUS8130</name>
</gene>
<feature type="compositionally biased region" description="Basic and acidic residues" evidence="5">
    <location>
        <begin position="44"/>
        <end position="55"/>
    </location>
</feature>
<keyword evidence="4" id="KW-0597">Phosphoprotein</keyword>
<feature type="compositionally biased region" description="Basic and acidic residues" evidence="5">
    <location>
        <begin position="102"/>
        <end position="115"/>
    </location>
</feature>
<accession>A0A484KQY6</accession>
<evidence type="ECO:0000256" key="5">
    <source>
        <dbReference type="SAM" id="MobiDB-lite"/>
    </source>
</evidence>
<dbReference type="PANTHER" id="PTHR13105">
    <property type="entry name" value="MYELOID LEUKEMIA FACTOR"/>
    <property type="match status" value="1"/>
</dbReference>
<name>A0A484KQY6_9ASTE</name>
<feature type="compositionally biased region" description="Low complexity" evidence="5">
    <location>
        <begin position="23"/>
        <end position="42"/>
    </location>
</feature>
<evidence type="ECO:0000313" key="7">
    <source>
        <dbReference type="Proteomes" id="UP000595140"/>
    </source>
</evidence>
<comment type="similarity">
    <text evidence="2">Belongs to the MLF family.</text>
</comment>
<comment type="subcellular location">
    <subcellularLocation>
        <location evidence="1">Cytoplasm</location>
    </subcellularLocation>
</comment>
<dbReference type="InterPro" id="IPR019376">
    <property type="entry name" value="Myeloid_leukemia_factor"/>
</dbReference>
<evidence type="ECO:0000256" key="3">
    <source>
        <dbReference type="ARBA" id="ARBA00022490"/>
    </source>
</evidence>
<feature type="compositionally biased region" description="Polar residues" evidence="5">
    <location>
        <begin position="116"/>
        <end position="128"/>
    </location>
</feature>
<reference evidence="6 7" key="1">
    <citation type="submission" date="2018-04" db="EMBL/GenBank/DDBJ databases">
        <authorList>
            <person name="Vogel A."/>
        </authorList>
    </citation>
    <scope>NUCLEOTIDE SEQUENCE [LARGE SCALE GENOMIC DNA]</scope>
</reference>
<keyword evidence="7" id="KW-1185">Reference proteome</keyword>